<dbReference type="EMBL" id="PQIB02000004">
    <property type="protein sequence ID" value="RLN22115.1"/>
    <property type="molecule type" value="Genomic_DNA"/>
</dbReference>
<keyword evidence="3" id="KW-1185">Reference proteome</keyword>
<reference evidence="3" key="1">
    <citation type="journal article" date="2019" name="Nat. Commun.">
        <title>The genome of broomcorn millet.</title>
        <authorList>
            <person name="Zou C."/>
            <person name="Miki D."/>
            <person name="Li D."/>
            <person name="Tang Q."/>
            <person name="Xiao L."/>
            <person name="Rajput S."/>
            <person name="Deng P."/>
            <person name="Jia W."/>
            <person name="Huang R."/>
            <person name="Zhang M."/>
            <person name="Sun Y."/>
            <person name="Hu J."/>
            <person name="Fu X."/>
            <person name="Schnable P.S."/>
            <person name="Li F."/>
            <person name="Zhang H."/>
            <person name="Feng B."/>
            <person name="Zhu X."/>
            <person name="Liu R."/>
            <person name="Schnable J.C."/>
            <person name="Zhu J.-K."/>
            <person name="Zhang H."/>
        </authorList>
    </citation>
    <scope>NUCLEOTIDE SEQUENCE [LARGE SCALE GENOMIC DNA]</scope>
</reference>
<feature type="compositionally biased region" description="Low complexity" evidence="1">
    <location>
        <begin position="36"/>
        <end position="53"/>
    </location>
</feature>
<accession>A0A3L6SIZ7</accession>
<evidence type="ECO:0000313" key="3">
    <source>
        <dbReference type="Proteomes" id="UP000275267"/>
    </source>
</evidence>
<dbReference type="Proteomes" id="UP000275267">
    <property type="component" value="Unassembled WGS sequence"/>
</dbReference>
<name>A0A3L6SIZ7_PANMI</name>
<evidence type="ECO:0000313" key="2">
    <source>
        <dbReference type="EMBL" id="RLN22115.1"/>
    </source>
</evidence>
<proteinExistence type="predicted"/>
<organism evidence="2 3">
    <name type="scientific">Panicum miliaceum</name>
    <name type="common">Proso millet</name>
    <name type="synonym">Broomcorn millet</name>
    <dbReference type="NCBI Taxonomy" id="4540"/>
    <lineage>
        <taxon>Eukaryota</taxon>
        <taxon>Viridiplantae</taxon>
        <taxon>Streptophyta</taxon>
        <taxon>Embryophyta</taxon>
        <taxon>Tracheophyta</taxon>
        <taxon>Spermatophyta</taxon>
        <taxon>Magnoliopsida</taxon>
        <taxon>Liliopsida</taxon>
        <taxon>Poales</taxon>
        <taxon>Poaceae</taxon>
        <taxon>PACMAD clade</taxon>
        <taxon>Panicoideae</taxon>
        <taxon>Panicodae</taxon>
        <taxon>Paniceae</taxon>
        <taxon>Panicinae</taxon>
        <taxon>Panicum</taxon>
        <taxon>Panicum sect. Panicum</taxon>
    </lineage>
</organism>
<feature type="region of interest" description="Disordered" evidence="1">
    <location>
        <begin position="1"/>
        <end position="130"/>
    </location>
</feature>
<feature type="compositionally biased region" description="Basic residues" evidence="1">
    <location>
        <begin position="62"/>
        <end position="76"/>
    </location>
</feature>
<feature type="compositionally biased region" description="Basic residues" evidence="1">
    <location>
        <begin position="94"/>
        <end position="105"/>
    </location>
</feature>
<dbReference type="AlphaFoldDB" id="A0A3L6SIZ7"/>
<gene>
    <name evidence="2" type="ORF">C2845_PM07G13560</name>
</gene>
<evidence type="ECO:0000256" key="1">
    <source>
        <dbReference type="SAM" id="MobiDB-lite"/>
    </source>
</evidence>
<sequence>MHRCGGGGRGARELARGGLAPPGSHQGRSRRRPRELAAGQLARTATGARAARGSSPTQIRIPQKKRRRNGVLRTHARSGIGANLSARPLNARAPRGRGPLRRQIRRGSLGETLDPAGDAAPLPVTPAPPV</sequence>
<comment type="caution">
    <text evidence="2">The sequence shown here is derived from an EMBL/GenBank/DDBJ whole genome shotgun (WGS) entry which is preliminary data.</text>
</comment>
<protein>
    <submittedName>
        <fullName evidence="2">Uncharacterized protein</fullName>
    </submittedName>
</protein>